<name>A0A147JSW0_HADYE</name>
<evidence type="ECO:0000313" key="3">
    <source>
        <dbReference type="Proteomes" id="UP000074294"/>
    </source>
</evidence>
<protein>
    <recommendedName>
        <fullName evidence="4">Enamine deaminase RidA</fullName>
    </recommendedName>
</protein>
<dbReference type="GO" id="GO:0005829">
    <property type="term" value="C:cytosol"/>
    <property type="evidence" value="ECO:0007669"/>
    <property type="project" value="TreeGrafter"/>
</dbReference>
<dbReference type="AlphaFoldDB" id="A0A147JSW0"/>
<sequence length="126" mass="14503">MKKIFQIKNMPPAVGYSRAIRAGNFLFICAQVPENEKGETVGEGNFEVQAKQVFENLKKVVTQSGGNLKNIVEITAFLTDMNNVDKFREVRRKYFEDYWPVCTIVEVSRLISEKWMIAVKAIAYFE</sequence>
<dbReference type="Gene3D" id="3.30.1330.40">
    <property type="entry name" value="RutC-like"/>
    <property type="match status" value="1"/>
</dbReference>
<dbReference type="Proteomes" id="UP000074294">
    <property type="component" value="Unassembled WGS sequence"/>
</dbReference>
<dbReference type="Pfam" id="PF01042">
    <property type="entry name" value="Ribonuc_L-PSP"/>
    <property type="match status" value="1"/>
</dbReference>
<evidence type="ECO:0000313" key="2">
    <source>
        <dbReference type="EMBL" id="KUO39595.1"/>
    </source>
</evidence>
<evidence type="ECO:0008006" key="4">
    <source>
        <dbReference type="Google" id="ProtNLM"/>
    </source>
</evidence>
<dbReference type="GO" id="GO:0019239">
    <property type="term" value="F:deaminase activity"/>
    <property type="evidence" value="ECO:0007669"/>
    <property type="project" value="TreeGrafter"/>
</dbReference>
<gene>
    <name evidence="2" type="ORF">APZ16_00500</name>
</gene>
<organism evidence="2 3">
    <name type="scientific">Hadarchaeum yellowstonense</name>
    <dbReference type="NCBI Taxonomy" id="1776334"/>
    <lineage>
        <taxon>Archaea</taxon>
        <taxon>Methanobacteriati</taxon>
        <taxon>Candidatus Hadarchaeota</taxon>
        <taxon>Candidatus Hadarchaeia</taxon>
        <taxon>Candidatus Hadarchaeales</taxon>
        <taxon>Candidatus Hadarchaeaceae</taxon>
        <taxon>Candidatus Hadarchaeum</taxon>
    </lineage>
</organism>
<dbReference type="CDD" id="cd00448">
    <property type="entry name" value="YjgF_YER057c_UK114_family"/>
    <property type="match status" value="1"/>
</dbReference>
<dbReference type="SUPFAM" id="SSF55298">
    <property type="entry name" value="YjgF-like"/>
    <property type="match status" value="1"/>
</dbReference>
<dbReference type="PANTHER" id="PTHR11803">
    <property type="entry name" value="2-IMINOBUTANOATE/2-IMINOPROPANOATE DEAMINASE RIDA"/>
    <property type="match status" value="1"/>
</dbReference>
<dbReference type="InterPro" id="IPR006175">
    <property type="entry name" value="YjgF/YER057c/UK114"/>
</dbReference>
<reference evidence="2 3" key="1">
    <citation type="journal article" date="2016" name="Nat. Microbiol.">
        <title>Genomic inference of the metabolism of cosmopolitan subsurface Archaea, Hadesarchaea.</title>
        <authorList>
            <person name="Baker B.J."/>
            <person name="Saw J.H."/>
            <person name="Lind A.E."/>
            <person name="Lazar C.S."/>
            <person name="Hinrichs K.-U."/>
            <person name="Teske A.P."/>
            <person name="Ettema T.J."/>
        </authorList>
    </citation>
    <scope>NUCLEOTIDE SEQUENCE [LARGE SCALE GENOMIC DNA]</scope>
</reference>
<evidence type="ECO:0000256" key="1">
    <source>
        <dbReference type="ARBA" id="ARBA00010552"/>
    </source>
</evidence>
<dbReference type="EMBL" id="LQMQ01000059">
    <property type="protein sequence ID" value="KUO39595.1"/>
    <property type="molecule type" value="Genomic_DNA"/>
</dbReference>
<dbReference type="PANTHER" id="PTHR11803:SF58">
    <property type="entry name" value="PROTEIN HMF1-RELATED"/>
    <property type="match status" value="1"/>
</dbReference>
<dbReference type="STRING" id="1776334.APZ16_00500"/>
<proteinExistence type="inferred from homology"/>
<comment type="caution">
    <text evidence="2">The sequence shown here is derived from an EMBL/GenBank/DDBJ whole genome shotgun (WGS) entry which is preliminary data.</text>
</comment>
<dbReference type="InterPro" id="IPR035959">
    <property type="entry name" value="RutC-like_sf"/>
</dbReference>
<accession>A0A147JSW0</accession>
<comment type="similarity">
    <text evidence="1">Belongs to the RutC family.</text>
</comment>